<protein>
    <submittedName>
        <fullName evidence="4">Transcriptional regulator</fullName>
    </submittedName>
</protein>
<dbReference type="InterPro" id="IPR012074">
    <property type="entry name" value="GAF_ANTAR"/>
</dbReference>
<dbReference type="Gene3D" id="3.30.450.40">
    <property type="match status" value="1"/>
</dbReference>
<dbReference type="InterPro" id="IPR029016">
    <property type="entry name" value="GAF-like_dom_sf"/>
</dbReference>
<proteinExistence type="predicted"/>
<dbReference type="PROSITE" id="PS50921">
    <property type="entry name" value="ANTAR"/>
    <property type="match status" value="1"/>
</dbReference>
<evidence type="ECO:0000313" key="4">
    <source>
        <dbReference type="EMBL" id="GGZ10583.1"/>
    </source>
</evidence>
<dbReference type="Proteomes" id="UP000622166">
    <property type="component" value="Unassembled WGS sequence"/>
</dbReference>
<evidence type="ECO:0000256" key="1">
    <source>
        <dbReference type="ARBA" id="ARBA00023015"/>
    </source>
</evidence>
<name>A0A918PJ53_9ACTN</name>
<dbReference type="Pfam" id="PF03861">
    <property type="entry name" value="ANTAR"/>
    <property type="match status" value="1"/>
</dbReference>
<keyword evidence="1" id="KW-0805">Transcription regulation</keyword>
<dbReference type="AlphaFoldDB" id="A0A918PJ53"/>
<evidence type="ECO:0000259" key="3">
    <source>
        <dbReference type="PROSITE" id="PS50921"/>
    </source>
</evidence>
<dbReference type="PIRSF" id="PIRSF036625">
    <property type="entry name" value="GAF_ANTAR"/>
    <property type="match status" value="1"/>
</dbReference>
<accession>A0A918PJ53</accession>
<dbReference type="SMART" id="SM01012">
    <property type="entry name" value="ANTAR"/>
    <property type="match status" value="1"/>
</dbReference>
<keyword evidence="2" id="KW-0804">Transcription</keyword>
<feature type="domain" description="ANTAR" evidence="3">
    <location>
        <begin position="162"/>
        <end position="223"/>
    </location>
</feature>
<evidence type="ECO:0000313" key="5">
    <source>
        <dbReference type="Proteomes" id="UP000622166"/>
    </source>
</evidence>
<sequence length="240" mass="27149">MRAFLDTVDTLVEDFDLIDVLHRLCVRSVEFLDVAAVGISLADPHDDLHLLAASDEGERMLALFDAQTRHGPGPSSYRSGEPLLNVRLVSGEEDGEVTAFGTRARQMGFVRAHVLPLRLRRRAIGTLCMLDTAPQDLSERATRLGQTLADVATIAILQHRTIEHRNVERAQLQNALTSRIIIEQAKGILAERWQLRVDEAFQLMRSYARNQHARLDEVSRRIIDGDIDTEEIRARTQRKR</sequence>
<dbReference type="Pfam" id="PF13185">
    <property type="entry name" value="GAF_2"/>
    <property type="match status" value="1"/>
</dbReference>
<dbReference type="SMART" id="SM00065">
    <property type="entry name" value="GAF"/>
    <property type="match status" value="1"/>
</dbReference>
<reference evidence="4" key="1">
    <citation type="journal article" date="2014" name="Int. J. Syst. Evol. Microbiol.">
        <title>Complete genome sequence of Corynebacterium casei LMG S-19264T (=DSM 44701T), isolated from a smear-ripened cheese.</title>
        <authorList>
            <consortium name="US DOE Joint Genome Institute (JGI-PGF)"/>
            <person name="Walter F."/>
            <person name="Albersmeier A."/>
            <person name="Kalinowski J."/>
            <person name="Ruckert C."/>
        </authorList>
    </citation>
    <scope>NUCLEOTIDE SEQUENCE</scope>
    <source>
        <strain evidence="4">JCM 4815</strain>
    </source>
</reference>
<dbReference type="InterPro" id="IPR003018">
    <property type="entry name" value="GAF"/>
</dbReference>
<dbReference type="EMBL" id="BMVW01000005">
    <property type="protein sequence ID" value="GGZ10583.1"/>
    <property type="molecule type" value="Genomic_DNA"/>
</dbReference>
<dbReference type="InterPro" id="IPR005561">
    <property type="entry name" value="ANTAR"/>
</dbReference>
<evidence type="ECO:0000256" key="2">
    <source>
        <dbReference type="ARBA" id="ARBA00023163"/>
    </source>
</evidence>
<dbReference type="GO" id="GO:0003723">
    <property type="term" value="F:RNA binding"/>
    <property type="evidence" value="ECO:0007669"/>
    <property type="project" value="InterPro"/>
</dbReference>
<reference evidence="4" key="2">
    <citation type="submission" date="2020-09" db="EMBL/GenBank/DDBJ databases">
        <authorList>
            <person name="Sun Q."/>
            <person name="Ohkuma M."/>
        </authorList>
    </citation>
    <scope>NUCLEOTIDE SEQUENCE</scope>
    <source>
        <strain evidence="4">JCM 4815</strain>
    </source>
</reference>
<dbReference type="SUPFAM" id="SSF55781">
    <property type="entry name" value="GAF domain-like"/>
    <property type="match status" value="1"/>
</dbReference>
<dbReference type="InterPro" id="IPR036388">
    <property type="entry name" value="WH-like_DNA-bd_sf"/>
</dbReference>
<organism evidence="4 5">
    <name type="scientific">Streptomyces poonensis</name>
    <dbReference type="NCBI Taxonomy" id="68255"/>
    <lineage>
        <taxon>Bacteria</taxon>
        <taxon>Bacillati</taxon>
        <taxon>Actinomycetota</taxon>
        <taxon>Actinomycetes</taxon>
        <taxon>Kitasatosporales</taxon>
        <taxon>Streptomycetaceae</taxon>
        <taxon>Streptomyces</taxon>
    </lineage>
</organism>
<keyword evidence="5" id="KW-1185">Reference proteome</keyword>
<gene>
    <name evidence="4" type="ORF">GCM10010365_32300</name>
</gene>
<dbReference type="Gene3D" id="1.10.10.10">
    <property type="entry name" value="Winged helix-like DNA-binding domain superfamily/Winged helix DNA-binding domain"/>
    <property type="match status" value="1"/>
</dbReference>
<comment type="caution">
    <text evidence="4">The sequence shown here is derived from an EMBL/GenBank/DDBJ whole genome shotgun (WGS) entry which is preliminary data.</text>
</comment>